<gene>
    <name evidence="3" type="ORF">g.36159</name>
</gene>
<organism evidence="3">
    <name type="scientific">Homalodisca liturata</name>
    <dbReference type="NCBI Taxonomy" id="320908"/>
    <lineage>
        <taxon>Eukaryota</taxon>
        <taxon>Metazoa</taxon>
        <taxon>Ecdysozoa</taxon>
        <taxon>Arthropoda</taxon>
        <taxon>Hexapoda</taxon>
        <taxon>Insecta</taxon>
        <taxon>Pterygota</taxon>
        <taxon>Neoptera</taxon>
        <taxon>Paraneoptera</taxon>
        <taxon>Hemiptera</taxon>
        <taxon>Auchenorrhyncha</taxon>
        <taxon>Membracoidea</taxon>
        <taxon>Cicadellidae</taxon>
        <taxon>Cicadellinae</taxon>
        <taxon>Proconiini</taxon>
        <taxon>Homalodisca</taxon>
    </lineage>
</organism>
<sequence length="120" mass="14139">MKIALVIVLLYVCLAEIFTTSQIQGDGRWNVMMDSAIDNNIVIPIEDDQRSDIYNGDEYSDVFVQSVKKRRRDRRRKTGYKRYGYCLPPMNNYGVRYTGESAVKIILFVLWYLYYSKQTN</sequence>
<dbReference type="EMBL" id="GECU01022938">
    <property type="protein sequence ID" value="JAS84768.1"/>
    <property type="molecule type" value="Transcribed_RNA"/>
</dbReference>
<feature type="transmembrane region" description="Helical" evidence="1">
    <location>
        <begin position="97"/>
        <end position="115"/>
    </location>
</feature>
<name>A0A1B6ICV3_9HEMI</name>
<evidence type="ECO:0000256" key="1">
    <source>
        <dbReference type="SAM" id="Phobius"/>
    </source>
</evidence>
<evidence type="ECO:0000313" key="3">
    <source>
        <dbReference type="EMBL" id="JAS84768.1"/>
    </source>
</evidence>
<feature type="signal peptide" evidence="2">
    <location>
        <begin position="1"/>
        <end position="15"/>
    </location>
</feature>
<keyword evidence="1" id="KW-0472">Membrane</keyword>
<protein>
    <submittedName>
        <fullName evidence="3">Uncharacterized protein</fullName>
    </submittedName>
</protein>
<reference evidence="3" key="1">
    <citation type="submission" date="2015-11" db="EMBL/GenBank/DDBJ databases">
        <title>De novo transcriptome assembly of four potential Pierce s Disease insect vectors from Arizona vineyards.</title>
        <authorList>
            <person name="Tassone E.E."/>
        </authorList>
    </citation>
    <scope>NUCLEOTIDE SEQUENCE</scope>
</reference>
<dbReference type="AlphaFoldDB" id="A0A1B6ICV3"/>
<feature type="chain" id="PRO_5012746144" evidence="2">
    <location>
        <begin position="16"/>
        <end position="120"/>
    </location>
</feature>
<keyword evidence="2" id="KW-0732">Signal</keyword>
<accession>A0A1B6ICV3</accession>
<keyword evidence="1" id="KW-0812">Transmembrane</keyword>
<evidence type="ECO:0000256" key="2">
    <source>
        <dbReference type="SAM" id="SignalP"/>
    </source>
</evidence>
<proteinExistence type="predicted"/>
<keyword evidence="1" id="KW-1133">Transmembrane helix</keyword>